<dbReference type="PANTHER" id="PTHR31157">
    <property type="entry name" value="SCP DOMAIN-CONTAINING PROTEIN"/>
    <property type="match status" value="1"/>
</dbReference>
<dbReference type="InterPro" id="IPR035940">
    <property type="entry name" value="CAP_sf"/>
</dbReference>
<comment type="caution">
    <text evidence="3">The sequence shown here is derived from an EMBL/GenBank/DDBJ whole genome shotgun (WGS) entry which is preliminary data.</text>
</comment>
<accession>A0ABD5WC10</accession>
<dbReference type="CDD" id="cd05379">
    <property type="entry name" value="CAP_bacterial"/>
    <property type="match status" value="1"/>
</dbReference>
<dbReference type="EMBL" id="JBHTAH010000003">
    <property type="protein sequence ID" value="MFC7068851.1"/>
    <property type="molecule type" value="Genomic_DNA"/>
</dbReference>
<evidence type="ECO:0000313" key="4">
    <source>
        <dbReference type="Proteomes" id="UP001596461"/>
    </source>
</evidence>
<gene>
    <name evidence="3" type="ORF">ACFQL9_04280</name>
</gene>
<evidence type="ECO:0000256" key="1">
    <source>
        <dbReference type="SAM" id="MobiDB-lite"/>
    </source>
</evidence>
<dbReference type="Pfam" id="PF00188">
    <property type="entry name" value="CAP"/>
    <property type="match status" value="1"/>
</dbReference>
<dbReference type="SUPFAM" id="SSF55797">
    <property type="entry name" value="PR-1-like"/>
    <property type="match status" value="1"/>
</dbReference>
<keyword evidence="4" id="KW-1185">Reference proteome</keyword>
<dbReference type="GeneID" id="81125903"/>
<dbReference type="PROSITE" id="PS51257">
    <property type="entry name" value="PROKAR_LIPOPROTEIN"/>
    <property type="match status" value="1"/>
</dbReference>
<dbReference type="PANTHER" id="PTHR31157:SF1">
    <property type="entry name" value="SCP DOMAIN-CONTAINING PROTEIN"/>
    <property type="match status" value="1"/>
</dbReference>
<evidence type="ECO:0000313" key="3">
    <source>
        <dbReference type="EMBL" id="MFC7068851.1"/>
    </source>
</evidence>
<dbReference type="AlphaFoldDB" id="A0ABD5WC10"/>
<proteinExistence type="predicted"/>
<evidence type="ECO:0000259" key="2">
    <source>
        <dbReference type="Pfam" id="PF00188"/>
    </source>
</evidence>
<sequence length="223" mass="24808">MKIVKAAIIGILLSILLTGCLSSGGAQSGEIKTVVRSDSPLVNTTRDVPKYGHKQPDDKVITPVPLNNKTERDDVNVSHLEIELTKQLNNYRSVDDSGTLVVDPRLARIARHHSYDMATREYVGHTNPDGVTFMDRLERSEYACGGGRENVQGFDWNTSRYQTEEEVAEEILRGFMKSAPHNTAMINPQMTTVGIGIYVTEDRLVYVTMNLCDAKPLPEEADE</sequence>
<feature type="region of interest" description="Disordered" evidence="1">
    <location>
        <begin position="43"/>
        <end position="70"/>
    </location>
</feature>
<dbReference type="Proteomes" id="UP001596461">
    <property type="component" value="Unassembled WGS sequence"/>
</dbReference>
<protein>
    <submittedName>
        <fullName evidence="3">CAP domain-containing protein</fullName>
    </submittedName>
</protein>
<feature type="compositionally biased region" description="Basic and acidic residues" evidence="1">
    <location>
        <begin position="47"/>
        <end position="60"/>
    </location>
</feature>
<name>A0ABD5WC10_9EURY</name>
<dbReference type="Gene3D" id="3.40.33.10">
    <property type="entry name" value="CAP"/>
    <property type="match status" value="1"/>
</dbReference>
<feature type="domain" description="SCP" evidence="2">
    <location>
        <begin position="88"/>
        <end position="210"/>
    </location>
</feature>
<dbReference type="InterPro" id="IPR014044">
    <property type="entry name" value="CAP_dom"/>
</dbReference>
<dbReference type="RefSeq" id="WP_284031040.1">
    <property type="nucleotide sequence ID" value="NZ_CP126154.1"/>
</dbReference>
<organism evidence="3 4">
    <name type="scientific">Halobaculum lipolyticum</name>
    <dbReference type="NCBI Taxonomy" id="3032001"/>
    <lineage>
        <taxon>Archaea</taxon>
        <taxon>Methanobacteriati</taxon>
        <taxon>Methanobacteriota</taxon>
        <taxon>Stenosarchaea group</taxon>
        <taxon>Halobacteria</taxon>
        <taxon>Halobacteriales</taxon>
        <taxon>Haloferacaceae</taxon>
        <taxon>Halobaculum</taxon>
    </lineage>
</organism>
<reference evidence="3 4" key="1">
    <citation type="journal article" date="2019" name="Int. J. Syst. Evol. Microbiol.">
        <title>The Global Catalogue of Microorganisms (GCM) 10K type strain sequencing project: providing services to taxonomists for standard genome sequencing and annotation.</title>
        <authorList>
            <consortium name="The Broad Institute Genomics Platform"/>
            <consortium name="The Broad Institute Genome Sequencing Center for Infectious Disease"/>
            <person name="Wu L."/>
            <person name="Ma J."/>
        </authorList>
    </citation>
    <scope>NUCLEOTIDE SEQUENCE [LARGE SCALE GENOMIC DNA]</scope>
    <source>
        <strain evidence="3 4">DT31</strain>
    </source>
</reference>